<dbReference type="Proteomes" id="UP001500603">
    <property type="component" value="Unassembled WGS sequence"/>
</dbReference>
<proteinExistence type="predicted"/>
<evidence type="ECO:0000313" key="3">
    <source>
        <dbReference type="Proteomes" id="UP001500603"/>
    </source>
</evidence>
<organism evidence="2 3">
    <name type="scientific">Nocardia callitridis</name>
    <dbReference type="NCBI Taxonomy" id="648753"/>
    <lineage>
        <taxon>Bacteria</taxon>
        <taxon>Bacillati</taxon>
        <taxon>Actinomycetota</taxon>
        <taxon>Actinomycetes</taxon>
        <taxon>Mycobacteriales</taxon>
        <taxon>Nocardiaceae</taxon>
        <taxon>Nocardia</taxon>
    </lineage>
</organism>
<gene>
    <name evidence="2" type="ORF">GCM10023318_28280</name>
</gene>
<accession>A0ABP9K9S6</accession>
<dbReference type="EMBL" id="BAABJM010000002">
    <property type="protein sequence ID" value="GAA5053929.1"/>
    <property type="molecule type" value="Genomic_DNA"/>
</dbReference>
<comment type="caution">
    <text evidence="2">The sequence shown here is derived from an EMBL/GenBank/DDBJ whole genome shotgun (WGS) entry which is preliminary data.</text>
</comment>
<dbReference type="RefSeq" id="WP_345495778.1">
    <property type="nucleotide sequence ID" value="NZ_BAABJM010000002.1"/>
</dbReference>
<keyword evidence="3" id="KW-1185">Reference proteome</keyword>
<dbReference type="Pfam" id="PF21806">
    <property type="entry name" value="DUF6879"/>
    <property type="match status" value="1"/>
</dbReference>
<name>A0ABP9K9S6_9NOCA</name>
<dbReference type="InterPro" id="IPR049244">
    <property type="entry name" value="DUF6879"/>
</dbReference>
<feature type="domain" description="DUF6879" evidence="1">
    <location>
        <begin position="7"/>
        <end position="167"/>
    </location>
</feature>
<sequence>MEYRTVDHWENLFRQCQREAFHLETRDSYRELNEAERLQKFLNGEFPPDPNTPWQALMREITGRGVVVSRVRVVTEPHSDYQRWLLSVTVHNINAGEDIRYVPRDSVGDVPSDDWWLLDGEQVGYNLWDADGNPVGIGLTTDPGIVEYCQRARERLWVLATPYAEYSAQ</sequence>
<protein>
    <recommendedName>
        <fullName evidence="1">DUF6879 domain-containing protein</fullName>
    </recommendedName>
</protein>
<evidence type="ECO:0000313" key="2">
    <source>
        <dbReference type="EMBL" id="GAA5053929.1"/>
    </source>
</evidence>
<reference evidence="3" key="1">
    <citation type="journal article" date="2019" name="Int. J. Syst. Evol. Microbiol.">
        <title>The Global Catalogue of Microorganisms (GCM) 10K type strain sequencing project: providing services to taxonomists for standard genome sequencing and annotation.</title>
        <authorList>
            <consortium name="The Broad Institute Genomics Platform"/>
            <consortium name="The Broad Institute Genome Sequencing Center for Infectious Disease"/>
            <person name="Wu L."/>
            <person name="Ma J."/>
        </authorList>
    </citation>
    <scope>NUCLEOTIDE SEQUENCE [LARGE SCALE GENOMIC DNA]</scope>
    <source>
        <strain evidence="3">JCM 18298</strain>
    </source>
</reference>
<evidence type="ECO:0000259" key="1">
    <source>
        <dbReference type="Pfam" id="PF21806"/>
    </source>
</evidence>